<evidence type="ECO:0000256" key="1">
    <source>
        <dbReference type="SAM" id="Coils"/>
    </source>
</evidence>
<keyword evidence="5" id="KW-1185">Reference proteome</keyword>
<organism evidence="4 5">
    <name type="scientific">Trifolium medium</name>
    <dbReference type="NCBI Taxonomy" id="97028"/>
    <lineage>
        <taxon>Eukaryota</taxon>
        <taxon>Viridiplantae</taxon>
        <taxon>Streptophyta</taxon>
        <taxon>Embryophyta</taxon>
        <taxon>Tracheophyta</taxon>
        <taxon>Spermatophyta</taxon>
        <taxon>Magnoliopsida</taxon>
        <taxon>eudicotyledons</taxon>
        <taxon>Gunneridae</taxon>
        <taxon>Pentapetalae</taxon>
        <taxon>rosids</taxon>
        <taxon>fabids</taxon>
        <taxon>Fabales</taxon>
        <taxon>Fabaceae</taxon>
        <taxon>Papilionoideae</taxon>
        <taxon>50 kb inversion clade</taxon>
        <taxon>NPAAA clade</taxon>
        <taxon>Hologalegina</taxon>
        <taxon>IRL clade</taxon>
        <taxon>Trifolieae</taxon>
        <taxon>Trifolium</taxon>
    </lineage>
</organism>
<feature type="domain" description="Ribonuclease H1 N-terminal" evidence="3">
    <location>
        <begin position="93"/>
        <end position="133"/>
    </location>
</feature>
<evidence type="ECO:0000256" key="2">
    <source>
        <dbReference type="SAM" id="MobiDB-lite"/>
    </source>
</evidence>
<reference evidence="4 5" key="1">
    <citation type="journal article" date="2018" name="Front. Plant Sci.">
        <title>Red Clover (Trifolium pratense) and Zigzag Clover (T. medium) - A Picture of Genomic Similarities and Differences.</title>
        <authorList>
            <person name="Dluhosova J."/>
            <person name="Istvanek J."/>
            <person name="Nedelnik J."/>
            <person name="Repkova J."/>
        </authorList>
    </citation>
    <scope>NUCLEOTIDE SEQUENCE [LARGE SCALE GENOMIC DNA]</scope>
    <source>
        <strain evidence="5">cv. 10/8</strain>
        <tissue evidence="4">Leaf</tissue>
    </source>
</reference>
<dbReference type="InterPro" id="IPR037056">
    <property type="entry name" value="RNase_H1_N_sf"/>
</dbReference>
<dbReference type="Pfam" id="PF01693">
    <property type="entry name" value="Cauli_VI"/>
    <property type="match status" value="1"/>
</dbReference>
<dbReference type="AlphaFoldDB" id="A0A392M6R8"/>
<gene>
    <name evidence="4" type="ORF">A2U01_0003625</name>
</gene>
<dbReference type="EMBL" id="LXQA010004223">
    <property type="protein sequence ID" value="MCH82813.1"/>
    <property type="molecule type" value="Genomic_DNA"/>
</dbReference>
<protein>
    <submittedName>
        <fullName evidence="4">Transcriptional activator</fullName>
    </submittedName>
</protein>
<feature type="region of interest" description="Disordered" evidence="2">
    <location>
        <begin position="34"/>
        <end position="84"/>
    </location>
</feature>
<dbReference type="InterPro" id="IPR011320">
    <property type="entry name" value="RNase_H1_N"/>
</dbReference>
<dbReference type="Gene3D" id="3.40.970.10">
    <property type="entry name" value="Ribonuclease H1, N-terminal domain"/>
    <property type="match status" value="1"/>
</dbReference>
<dbReference type="Proteomes" id="UP000265520">
    <property type="component" value="Unassembled WGS sequence"/>
</dbReference>
<evidence type="ECO:0000313" key="4">
    <source>
        <dbReference type="EMBL" id="MCH82813.1"/>
    </source>
</evidence>
<accession>A0A392M6R8</accession>
<name>A0A392M6R8_9FABA</name>
<feature type="coiled-coil region" evidence="1">
    <location>
        <begin position="364"/>
        <end position="391"/>
    </location>
</feature>
<sequence length="427" mass="49200">TSSKENWDLLGQDSGKYNYYVKYSAPESSKIPITTVIPSHWKTQEEQESSGTTSDSKKSWADEVEEDEDGKNGSTPAIQTSDPVDDEMGKYEAYVIFDGPMRGIYTKWSIAKQHVIGKDVRHKGYKTMEEARRALYGAYKEITTAKNIQRSSTMESKKKLSIDKIRQLGHQKNFQIAEPTYLEFSLRWKWLNNYTEEFTTECFYLINRNGCTKAVTLPGIDSTTCLSFFQNGLIHTIYLEEQAGKTFGELKFLPNELQNLAQKFNNLIAKGKEIFIQIDSTYPWYDENTLELTTKPSYLIKIGISNKEYPIMSKESSEWHPAVYLNQIKNLHQKITRLSLQTNYRVIYEDSDMVVFSDSRKPAKEKDVKAIKNLEEKIDQLKGDYEKLPECTFLAPSFYFSVLSRIETCDLLCKSHPPINKSILAHL</sequence>
<proteinExistence type="predicted"/>
<keyword evidence="1" id="KW-0175">Coiled coil</keyword>
<feature type="compositionally biased region" description="Polar residues" evidence="2">
    <location>
        <begin position="72"/>
        <end position="82"/>
    </location>
</feature>
<dbReference type="InterPro" id="IPR009027">
    <property type="entry name" value="Ribosomal_bL9/RNase_H1_N"/>
</dbReference>
<dbReference type="SUPFAM" id="SSF55658">
    <property type="entry name" value="L9 N-domain-like"/>
    <property type="match status" value="1"/>
</dbReference>
<evidence type="ECO:0000313" key="5">
    <source>
        <dbReference type="Proteomes" id="UP000265520"/>
    </source>
</evidence>
<comment type="caution">
    <text evidence="4">The sequence shown here is derived from an EMBL/GenBank/DDBJ whole genome shotgun (WGS) entry which is preliminary data.</text>
</comment>
<feature type="non-terminal residue" evidence="4">
    <location>
        <position position="1"/>
    </location>
</feature>
<evidence type="ECO:0000259" key="3">
    <source>
        <dbReference type="Pfam" id="PF01693"/>
    </source>
</evidence>